<dbReference type="InterPro" id="IPR027417">
    <property type="entry name" value="P-loop_NTPase"/>
</dbReference>
<dbReference type="OMA" id="HSQGFET"/>
<dbReference type="Proteomes" id="UP000012073">
    <property type="component" value="Unassembled WGS sequence"/>
</dbReference>
<evidence type="ECO:0000256" key="4">
    <source>
        <dbReference type="ARBA" id="ARBA00023134"/>
    </source>
</evidence>
<dbReference type="OrthoDB" id="258627at2759"/>
<dbReference type="InterPro" id="IPR003495">
    <property type="entry name" value="CobW/HypB/UreG_nucleotide-bd"/>
</dbReference>
<comment type="similarity">
    <text evidence="6">Belongs to the SIMIBI class G3E GTPase family. ZNG1 subfamily.</text>
</comment>
<dbReference type="AlphaFoldDB" id="R7QM27"/>
<keyword evidence="1" id="KW-0547">Nucleotide-binding</keyword>
<evidence type="ECO:0000313" key="11">
    <source>
        <dbReference type="Proteomes" id="UP000012073"/>
    </source>
</evidence>
<sequence length="389" mass="42090">MDSNGAEPCPSTTENKAIGVTIITGFLGSGKSTLIRRILTEQHGLRLVVVENEFSAKGTVEEAIVTQGVGPDAFEQFIQLPNGCICCAAQDDLTDALSRLIRSRPGQVDHILVEASGLADPGPVAASFWVDDELETGLILDSVVAIADAVNIQSYLRDGDGMSEKARITQKQLVVADQVLLNKIDLLGTDPQNSDPAASEEERMAKRVSAVERSLREAGCSASINPTKRCIFDISKLLGVRAYDYDTSARSFSAPAPEKFSQHVHGEKMAVGTLTVSFEKVAFDSTLLDRAFGELLWENGESEPSHAIAEPPMEIWRMKALVEVEGEQRKWIYQSVHTLFESSVSSVDAADGVSHFIFIGKLLESTALRACLEKAIAVNLAPSPSSWIK</sequence>
<name>R7QM27_CHOCR</name>
<dbReference type="GO" id="GO:0005737">
    <property type="term" value="C:cytoplasm"/>
    <property type="evidence" value="ECO:0007669"/>
    <property type="project" value="TreeGrafter"/>
</dbReference>
<reference evidence="11" key="1">
    <citation type="journal article" date="2013" name="Proc. Natl. Acad. Sci. U.S.A.">
        <title>Genome structure and metabolic features in the red seaweed Chondrus crispus shed light on evolution of the Archaeplastida.</title>
        <authorList>
            <person name="Collen J."/>
            <person name="Porcel B."/>
            <person name="Carre W."/>
            <person name="Ball S.G."/>
            <person name="Chaparro C."/>
            <person name="Tonon T."/>
            <person name="Barbeyron T."/>
            <person name="Michel G."/>
            <person name="Noel B."/>
            <person name="Valentin K."/>
            <person name="Elias M."/>
            <person name="Artiguenave F."/>
            <person name="Arun A."/>
            <person name="Aury J.M."/>
            <person name="Barbosa-Neto J.F."/>
            <person name="Bothwell J.H."/>
            <person name="Bouget F.Y."/>
            <person name="Brillet L."/>
            <person name="Cabello-Hurtado F."/>
            <person name="Capella-Gutierrez S."/>
            <person name="Charrier B."/>
            <person name="Cladiere L."/>
            <person name="Cock J.M."/>
            <person name="Coelho S.M."/>
            <person name="Colleoni C."/>
            <person name="Czjzek M."/>
            <person name="Da Silva C."/>
            <person name="Delage L."/>
            <person name="Denoeud F."/>
            <person name="Deschamps P."/>
            <person name="Dittami S.M."/>
            <person name="Gabaldon T."/>
            <person name="Gachon C.M."/>
            <person name="Groisillier A."/>
            <person name="Herve C."/>
            <person name="Jabbari K."/>
            <person name="Katinka M."/>
            <person name="Kloareg B."/>
            <person name="Kowalczyk N."/>
            <person name="Labadie K."/>
            <person name="Leblanc C."/>
            <person name="Lopez P.J."/>
            <person name="McLachlan D.H."/>
            <person name="Meslet-Cladiere L."/>
            <person name="Moustafa A."/>
            <person name="Nehr Z."/>
            <person name="Nyvall Collen P."/>
            <person name="Panaud O."/>
            <person name="Partensky F."/>
            <person name="Poulain J."/>
            <person name="Rensing S.A."/>
            <person name="Rousvoal S."/>
            <person name="Samson G."/>
            <person name="Symeonidi A."/>
            <person name="Weissenbach J."/>
            <person name="Zambounis A."/>
            <person name="Wincker P."/>
            <person name="Boyen C."/>
        </authorList>
    </citation>
    <scope>NUCLEOTIDE SEQUENCE [LARGE SCALE GENOMIC DNA]</scope>
    <source>
        <strain evidence="11">cv. Stackhouse</strain>
    </source>
</reference>
<protein>
    <recommendedName>
        <fullName evidence="12">CobW C-terminal domain-containing protein</fullName>
    </recommendedName>
</protein>
<dbReference type="PANTHER" id="PTHR13748">
    <property type="entry name" value="COBW-RELATED"/>
    <property type="match status" value="1"/>
</dbReference>
<dbReference type="SUPFAM" id="SSF90002">
    <property type="entry name" value="Hypothetical protein YjiA, C-terminal domain"/>
    <property type="match status" value="1"/>
</dbReference>
<evidence type="ECO:0000256" key="7">
    <source>
        <dbReference type="ARBA" id="ARBA00049117"/>
    </source>
</evidence>
<proteinExistence type="inferred from homology"/>
<comment type="catalytic activity">
    <reaction evidence="7">
        <text>GTP + H2O = GDP + phosphate + H(+)</text>
        <dbReference type="Rhea" id="RHEA:19669"/>
        <dbReference type="ChEBI" id="CHEBI:15377"/>
        <dbReference type="ChEBI" id="CHEBI:15378"/>
        <dbReference type="ChEBI" id="CHEBI:37565"/>
        <dbReference type="ChEBI" id="CHEBI:43474"/>
        <dbReference type="ChEBI" id="CHEBI:58189"/>
    </reaction>
    <physiologicalReaction direction="left-to-right" evidence="7">
        <dbReference type="Rhea" id="RHEA:19670"/>
    </physiologicalReaction>
</comment>
<dbReference type="InterPro" id="IPR051316">
    <property type="entry name" value="Zinc-reg_GTPase_activator"/>
</dbReference>
<dbReference type="InterPro" id="IPR036627">
    <property type="entry name" value="CobW-likC_sf"/>
</dbReference>
<dbReference type="GO" id="GO:0005525">
    <property type="term" value="F:GTP binding"/>
    <property type="evidence" value="ECO:0007669"/>
    <property type="project" value="UniProtKB-KW"/>
</dbReference>
<evidence type="ECO:0000259" key="8">
    <source>
        <dbReference type="Pfam" id="PF02492"/>
    </source>
</evidence>
<dbReference type="Pfam" id="PF02492">
    <property type="entry name" value="cobW"/>
    <property type="match status" value="1"/>
</dbReference>
<keyword evidence="5" id="KW-0143">Chaperone</keyword>
<dbReference type="Pfam" id="PF07683">
    <property type="entry name" value="CobW_C"/>
    <property type="match status" value="1"/>
</dbReference>
<dbReference type="KEGG" id="ccp:CHC_T00001271001"/>
<keyword evidence="2" id="KW-0378">Hydrolase</keyword>
<evidence type="ECO:0008006" key="12">
    <source>
        <dbReference type="Google" id="ProtNLM"/>
    </source>
</evidence>
<dbReference type="PhylomeDB" id="R7QM27"/>
<organism evidence="10 11">
    <name type="scientific">Chondrus crispus</name>
    <name type="common">Carrageen Irish moss</name>
    <name type="synonym">Polymorpha crispa</name>
    <dbReference type="NCBI Taxonomy" id="2769"/>
    <lineage>
        <taxon>Eukaryota</taxon>
        <taxon>Rhodophyta</taxon>
        <taxon>Florideophyceae</taxon>
        <taxon>Rhodymeniophycidae</taxon>
        <taxon>Gigartinales</taxon>
        <taxon>Gigartinaceae</taxon>
        <taxon>Chondrus</taxon>
    </lineage>
</organism>
<dbReference type="Gene3D" id="3.40.50.300">
    <property type="entry name" value="P-loop containing nucleotide triphosphate hydrolases"/>
    <property type="match status" value="1"/>
</dbReference>
<dbReference type="PANTHER" id="PTHR13748:SF31">
    <property type="entry name" value="ZINC-REGULATED GTPASE METALLOPROTEIN ACTIVATOR 1A-RELATED"/>
    <property type="match status" value="1"/>
</dbReference>
<dbReference type="EMBL" id="HG001973">
    <property type="protein sequence ID" value="CDF38838.1"/>
    <property type="molecule type" value="Genomic_DNA"/>
</dbReference>
<feature type="domain" description="CobW/HypB/UreG nucleotide-binding" evidence="8">
    <location>
        <begin position="20"/>
        <end position="205"/>
    </location>
</feature>
<feature type="domain" description="CobW C-terminal" evidence="9">
    <location>
        <begin position="308"/>
        <end position="375"/>
    </location>
</feature>
<keyword evidence="3" id="KW-0862">Zinc</keyword>
<evidence type="ECO:0000313" key="10">
    <source>
        <dbReference type="EMBL" id="CDF38838.1"/>
    </source>
</evidence>
<evidence type="ECO:0000256" key="2">
    <source>
        <dbReference type="ARBA" id="ARBA00022801"/>
    </source>
</evidence>
<evidence type="ECO:0000256" key="6">
    <source>
        <dbReference type="ARBA" id="ARBA00034320"/>
    </source>
</evidence>
<dbReference type="Gramene" id="CDF38838">
    <property type="protein sequence ID" value="CDF38838"/>
    <property type="gene ID" value="CHC_T00001271001"/>
</dbReference>
<dbReference type="InterPro" id="IPR011629">
    <property type="entry name" value="CobW-like_C"/>
</dbReference>
<dbReference type="SUPFAM" id="SSF52540">
    <property type="entry name" value="P-loop containing nucleoside triphosphate hydrolases"/>
    <property type="match status" value="1"/>
</dbReference>
<gene>
    <name evidence="10" type="ORF">CHC_T00001271001</name>
</gene>
<keyword evidence="4" id="KW-0342">GTP-binding</keyword>
<dbReference type="RefSeq" id="XP_005718743.1">
    <property type="nucleotide sequence ID" value="XM_005718686.1"/>
</dbReference>
<dbReference type="CDD" id="cd03112">
    <property type="entry name" value="CobW-like"/>
    <property type="match status" value="1"/>
</dbReference>
<evidence type="ECO:0000259" key="9">
    <source>
        <dbReference type="Pfam" id="PF07683"/>
    </source>
</evidence>
<evidence type="ECO:0000256" key="3">
    <source>
        <dbReference type="ARBA" id="ARBA00022833"/>
    </source>
</evidence>
<evidence type="ECO:0000256" key="5">
    <source>
        <dbReference type="ARBA" id="ARBA00023186"/>
    </source>
</evidence>
<evidence type="ECO:0000256" key="1">
    <source>
        <dbReference type="ARBA" id="ARBA00022741"/>
    </source>
</evidence>
<dbReference type="STRING" id="2769.R7QM27"/>
<keyword evidence="11" id="KW-1185">Reference proteome</keyword>
<dbReference type="GeneID" id="17326474"/>
<dbReference type="Gene3D" id="3.30.1220.10">
    <property type="entry name" value="CobW-like, C-terminal domain"/>
    <property type="match status" value="1"/>
</dbReference>
<dbReference type="GO" id="GO:0016787">
    <property type="term" value="F:hydrolase activity"/>
    <property type="evidence" value="ECO:0007669"/>
    <property type="project" value="UniProtKB-KW"/>
</dbReference>
<accession>R7QM27</accession>